<reference evidence="1 2" key="2">
    <citation type="journal article" date="2017" name="Front. Plant Sci.">
        <title>Gene Classification and Mining of Molecular Markers Useful in Red Clover (Trifolium pratense) Breeding.</title>
        <authorList>
            <person name="Istvanek J."/>
            <person name="Dluhosova J."/>
            <person name="Dluhos P."/>
            <person name="Patkova L."/>
            <person name="Nedelnik J."/>
            <person name="Repkova J."/>
        </authorList>
    </citation>
    <scope>NUCLEOTIDE SEQUENCE [LARGE SCALE GENOMIC DNA]</scope>
    <source>
        <strain evidence="2">cv. Tatra</strain>
        <tissue evidence="1">Young leaves</tissue>
    </source>
</reference>
<organism evidence="1 2">
    <name type="scientific">Trifolium pratense</name>
    <name type="common">Red clover</name>
    <dbReference type="NCBI Taxonomy" id="57577"/>
    <lineage>
        <taxon>Eukaryota</taxon>
        <taxon>Viridiplantae</taxon>
        <taxon>Streptophyta</taxon>
        <taxon>Embryophyta</taxon>
        <taxon>Tracheophyta</taxon>
        <taxon>Spermatophyta</taxon>
        <taxon>Magnoliopsida</taxon>
        <taxon>eudicotyledons</taxon>
        <taxon>Gunneridae</taxon>
        <taxon>Pentapetalae</taxon>
        <taxon>rosids</taxon>
        <taxon>fabids</taxon>
        <taxon>Fabales</taxon>
        <taxon>Fabaceae</taxon>
        <taxon>Papilionoideae</taxon>
        <taxon>50 kb inversion clade</taxon>
        <taxon>NPAAA clade</taxon>
        <taxon>Hologalegina</taxon>
        <taxon>IRL clade</taxon>
        <taxon>Trifolieae</taxon>
        <taxon>Trifolium</taxon>
    </lineage>
</organism>
<name>A0A2K3KPV1_TRIPR</name>
<gene>
    <name evidence="1" type="ORF">L195_g056103</name>
</gene>
<comment type="caution">
    <text evidence="1">The sequence shown here is derived from an EMBL/GenBank/DDBJ whole genome shotgun (WGS) entry which is preliminary data.</text>
</comment>
<reference evidence="1 2" key="1">
    <citation type="journal article" date="2014" name="Am. J. Bot.">
        <title>Genome assembly and annotation for red clover (Trifolium pratense; Fabaceae).</title>
        <authorList>
            <person name="Istvanek J."/>
            <person name="Jaros M."/>
            <person name="Krenek A."/>
            <person name="Repkova J."/>
        </authorList>
    </citation>
    <scope>NUCLEOTIDE SEQUENCE [LARGE SCALE GENOMIC DNA]</scope>
    <source>
        <strain evidence="2">cv. Tatra</strain>
        <tissue evidence="1">Young leaves</tissue>
    </source>
</reference>
<accession>A0A2K3KPV1</accession>
<dbReference type="AlphaFoldDB" id="A0A2K3KPV1"/>
<dbReference type="Proteomes" id="UP000236291">
    <property type="component" value="Unassembled WGS sequence"/>
</dbReference>
<evidence type="ECO:0000313" key="2">
    <source>
        <dbReference type="Proteomes" id="UP000236291"/>
    </source>
</evidence>
<evidence type="ECO:0000313" key="1">
    <source>
        <dbReference type="EMBL" id="PNX68320.1"/>
    </source>
</evidence>
<proteinExistence type="predicted"/>
<dbReference type="EMBL" id="ASHM01104803">
    <property type="protein sequence ID" value="PNX68320.1"/>
    <property type="molecule type" value="Genomic_DNA"/>
</dbReference>
<protein>
    <submittedName>
        <fullName evidence="1">Uncharacterized protein</fullName>
    </submittedName>
</protein>
<feature type="non-terminal residue" evidence="1">
    <location>
        <position position="54"/>
    </location>
</feature>
<sequence>MMNAMKMMNSVDEFLEFYAFCAGERVLFLLPVTTIISSGGIESLFLPVYCSKKL</sequence>